<dbReference type="GO" id="GO:0004820">
    <property type="term" value="F:glycine-tRNA ligase activity"/>
    <property type="evidence" value="ECO:0007669"/>
    <property type="project" value="UniProtKB-UniRule"/>
</dbReference>
<dbReference type="Pfam" id="PF02092">
    <property type="entry name" value="tRNA_synt_2f"/>
    <property type="match status" value="1"/>
</dbReference>
<keyword evidence="9 11" id="KW-0030">Aminoacyl-tRNA synthetase</keyword>
<dbReference type="GO" id="GO:0005829">
    <property type="term" value="C:cytosol"/>
    <property type="evidence" value="ECO:0007669"/>
    <property type="project" value="TreeGrafter"/>
</dbReference>
<evidence type="ECO:0000256" key="9">
    <source>
        <dbReference type="ARBA" id="ARBA00023146"/>
    </source>
</evidence>
<dbReference type="InterPro" id="IPR008909">
    <property type="entry name" value="DALR_anticod-bd"/>
</dbReference>
<dbReference type="PROSITE" id="PS50861">
    <property type="entry name" value="AA_TRNA_LIGASE_II_GLYAB"/>
    <property type="match status" value="1"/>
</dbReference>
<dbReference type="AlphaFoldDB" id="A0A511XIR7"/>
<name>A0A511XIR7_9PROT</name>
<evidence type="ECO:0000256" key="1">
    <source>
        <dbReference type="ARBA" id="ARBA00004496"/>
    </source>
</evidence>
<comment type="similarity">
    <text evidence="2 11">Belongs to the class-II aminoacyl-tRNA synthetase family.</text>
</comment>
<keyword evidence="6 11" id="KW-0547">Nucleotide-binding</keyword>
<dbReference type="PRINTS" id="PR01045">
    <property type="entry name" value="TRNASYNTHGB"/>
</dbReference>
<evidence type="ECO:0000256" key="4">
    <source>
        <dbReference type="ARBA" id="ARBA00022490"/>
    </source>
</evidence>
<accession>A0A511XIR7</accession>
<dbReference type="InterPro" id="IPR015944">
    <property type="entry name" value="Gly-tRNA-synth_bsu"/>
</dbReference>
<evidence type="ECO:0000313" key="13">
    <source>
        <dbReference type="EMBL" id="GEN62834.1"/>
    </source>
</evidence>
<keyword evidence="5 11" id="KW-0436">Ligase</keyword>
<evidence type="ECO:0000259" key="12">
    <source>
        <dbReference type="Pfam" id="PF05746"/>
    </source>
</evidence>
<dbReference type="NCBIfam" id="TIGR00211">
    <property type="entry name" value="glyS"/>
    <property type="match status" value="1"/>
</dbReference>
<comment type="caution">
    <text evidence="13">The sequence shown here is derived from an EMBL/GenBank/DDBJ whole genome shotgun (WGS) entry which is preliminary data.</text>
</comment>
<proteinExistence type="inferred from homology"/>
<evidence type="ECO:0000256" key="10">
    <source>
        <dbReference type="ARBA" id="ARBA00047937"/>
    </source>
</evidence>
<evidence type="ECO:0000313" key="14">
    <source>
        <dbReference type="Proteomes" id="UP000321746"/>
    </source>
</evidence>
<dbReference type="GO" id="GO:0006420">
    <property type="term" value="P:arginyl-tRNA aminoacylation"/>
    <property type="evidence" value="ECO:0007669"/>
    <property type="project" value="InterPro"/>
</dbReference>
<dbReference type="PANTHER" id="PTHR30075:SF2">
    <property type="entry name" value="GLYCINE--TRNA LIGASE, CHLOROPLASTIC_MITOCHONDRIAL 2"/>
    <property type="match status" value="1"/>
</dbReference>
<evidence type="ECO:0000256" key="7">
    <source>
        <dbReference type="ARBA" id="ARBA00022840"/>
    </source>
</evidence>
<dbReference type="PANTHER" id="PTHR30075">
    <property type="entry name" value="GLYCYL-TRNA SYNTHETASE"/>
    <property type="match status" value="1"/>
</dbReference>
<protein>
    <recommendedName>
        <fullName evidence="11">Glycine--tRNA ligase beta subunit</fullName>
        <ecNumber evidence="11">6.1.1.14</ecNumber>
    </recommendedName>
    <alternativeName>
        <fullName evidence="11">Glycyl-tRNA synthetase beta subunit</fullName>
        <shortName evidence="11">GlyRS</shortName>
    </alternativeName>
</protein>
<dbReference type="OrthoDB" id="9775440at2"/>
<dbReference type="EMBL" id="BJYG01000011">
    <property type="protein sequence ID" value="GEN62834.1"/>
    <property type="molecule type" value="Genomic_DNA"/>
</dbReference>
<dbReference type="Proteomes" id="UP000321746">
    <property type="component" value="Unassembled WGS sequence"/>
</dbReference>
<dbReference type="SUPFAM" id="SSF109604">
    <property type="entry name" value="HD-domain/PDEase-like"/>
    <property type="match status" value="1"/>
</dbReference>
<dbReference type="EC" id="6.1.1.14" evidence="11"/>
<feature type="domain" description="DALR anticodon binding" evidence="12">
    <location>
        <begin position="582"/>
        <end position="679"/>
    </location>
</feature>
<keyword evidence="7 11" id="KW-0067">ATP-binding</keyword>
<evidence type="ECO:0000256" key="8">
    <source>
        <dbReference type="ARBA" id="ARBA00022917"/>
    </source>
</evidence>
<evidence type="ECO:0000256" key="11">
    <source>
        <dbReference type="HAMAP-Rule" id="MF_00255"/>
    </source>
</evidence>
<dbReference type="RefSeq" id="WP_146886829.1">
    <property type="nucleotide sequence ID" value="NZ_BJYG01000011.1"/>
</dbReference>
<keyword evidence="14" id="KW-1185">Reference proteome</keyword>
<dbReference type="InterPro" id="IPR006194">
    <property type="entry name" value="Gly-tRNA-synth_heterodimer"/>
</dbReference>
<dbReference type="GO" id="GO:0005524">
    <property type="term" value="F:ATP binding"/>
    <property type="evidence" value="ECO:0007669"/>
    <property type="project" value="UniProtKB-UniRule"/>
</dbReference>
<evidence type="ECO:0000256" key="2">
    <source>
        <dbReference type="ARBA" id="ARBA00008226"/>
    </source>
</evidence>
<comment type="catalytic activity">
    <reaction evidence="10 11">
        <text>tRNA(Gly) + glycine + ATP = glycyl-tRNA(Gly) + AMP + diphosphate</text>
        <dbReference type="Rhea" id="RHEA:16013"/>
        <dbReference type="Rhea" id="RHEA-COMP:9664"/>
        <dbReference type="Rhea" id="RHEA-COMP:9683"/>
        <dbReference type="ChEBI" id="CHEBI:30616"/>
        <dbReference type="ChEBI" id="CHEBI:33019"/>
        <dbReference type="ChEBI" id="CHEBI:57305"/>
        <dbReference type="ChEBI" id="CHEBI:78442"/>
        <dbReference type="ChEBI" id="CHEBI:78522"/>
        <dbReference type="ChEBI" id="CHEBI:456215"/>
        <dbReference type="EC" id="6.1.1.14"/>
    </reaction>
</comment>
<reference evidence="13 14" key="1">
    <citation type="submission" date="2019-07" db="EMBL/GenBank/DDBJ databases">
        <title>Whole genome shotgun sequence of Acetobacter oeni NBRC 105207.</title>
        <authorList>
            <person name="Hosoyama A."/>
            <person name="Uohara A."/>
            <person name="Ohji S."/>
            <person name="Ichikawa N."/>
        </authorList>
    </citation>
    <scope>NUCLEOTIDE SEQUENCE [LARGE SCALE GENOMIC DNA]</scope>
    <source>
        <strain evidence="13 14">NBRC 105207</strain>
    </source>
</reference>
<comment type="subunit">
    <text evidence="3 11">Tetramer of two alpha and two beta subunits.</text>
</comment>
<evidence type="ECO:0000256" key="3">
    <source>
        <dbReference type="ARBA" id="ARBA00011209"/>
    </source>
</evidence>
<gene>
    <name evidence="11 13" type="primary">glyS</name>
    <name evidence="13" type="ORF">AOE01nite_10580</name>
</gene>
<comment type="subcellular location">
    <subcellularLocation>
        <location evidence="1 11">Cytoplasm</location>
    </subcellularLocation>
</comment>
<dbReference type="HAMAP" id="MF_00255">
    <property type="entry name" value="Gly_tRNA_synth_beta"/>
    <property type="match status" value="1"/>
</dbReference>
<dbReference type="GO" id="GO:0006426">
    <property type="term" value="P:glycyl-tRNA aminoacylation"/>
    <property type="evidence" value="ECO:0007669"/>
    <property type="project" value="UniProtKB-UniRule"/>
</dbReference>
<dbReference type="Pfam" id="PF05746">
    <property type="entry name" value="DALR_1"/>
    <property type="match status" value="1"/>
</dbReference>
<keyword evidence="8 11" id="KW-0648">Protein biosynthesis</keyword>
<evidence type="ECO:0000256" key="5">
    <source>
        <dbReference type="ARBA" id="ARBA00022598"/>
    </source>
</evidence>
<sequence length="695" mass="75841">MAELLLELFSEEIPARMQQPAGDELVRQIGKAFTALSPRNPKSYTGPRRIALSCELDAEVPAETISERGPRETAPEKALEGFLRKHGAGKEDARLENGFWVLTRNTPAISAEAYIAERLPALLRQFSWPKSMRWGTGSHFTWVRPLRRILCTLGGTVVPFSLATDEGGTPDNGHHLTSGDLTEGHRFYPTGSAKAEPFAARTVADWQTGLRARRVLTDAAERRETILRGISQLATEEGLALVTDPGLVEEVAGLVEWPVPFLGRIDDTFMELPAEVMQVSMRVNQRYFALRHTDGSPAPRFAFIANIEPTDNGVQVVAGNERVLRARFADARHFWDLDRKQTLESRVAGLDKVTFHADLGSQGDRVKRLVRLAELIAPMVGASPQHAARAALLAKADLSTGMVGEFPELQGIMGGYYARHDHEPDDVCAAIAGHYQPRGPSDETPTAPVSVAVALADRFDMLAGFFAAGAKPTGSGDPYGLRRAALGIISLIRTSALRLDLVALFVKASEALPPALQNAPDLDLLPGFIAERLRVQLRSEGKRHDILAAISAGNYDTDITRLLARTDALADMLATEDGKNLLAATKRATNILRIEDKKDGPHEGTPDPALYTQPEEIALAAALKTVIPLVEDAIAEERFTDAMRDAASLRPALDTFFESVIVNADDPHIRGNRLKLLSELVRMTRLIADFSQIDG</sequence>
<organism evidence="13 14">
    <name type="scientific">Acetobacter oeni</name>
    <dbReference type="NCBI Taxonomy" id="304077"/>
    <lineage>
        <taxon>Bacteria</taxon>
        <taxon>Pseudomonadati</taxon>
        <taxon>Pseudomonadota</taxon>
        <taxon>Alphaproteobacteria</taxon>
        <taxon>Acetobacterales</taxon>
        <taxon>Acetobacteraceae</taxon>
        <taxon>Acetobacter</taxon>
    </lineage>
</organism>
<evidence type="ECO:0000256" key="6">
    <source>
        <dbReference type="ARBA" id="ARBA00022741"/>
    </source>
</evidence>
<keyword evidence="4 11" id="KW-0963">Cytoplasm</keyword>
<dbReference type="GO" id="GO:0004814">
    <property type="term" value="F:arginine-tRNA ligase activity"/>
    <property type="evidence" value="ECO:0007669"/>
    <property type="project" value="InterPro"/>
</dbReference>